<evidence type="ECO:0000256" key="1">
    <source>
        <dbReference type="ARBA" id="ARBA00023002"/>
    </source>
</evidence>
<dbReference type="EMBL" id="JWIO01000016">
    <property type="protein sequence ID" value="KLL11321.1"/>
    <property type="molecule type" value="Genomic_DNA"/>
</dbReference>
<accession>A0ABR5F3M7</accession>
<name>A0ABR5F3M7_9ACTN</name>
<dbReference type="PANTHER" id="PTHR43625:SF40">
    <property type="entry name" value="ALDO-KETO REDUCTASE YAKC [NADP(+)]"/>
    <property type="match status" value="1"/>
</dbReference>
<feature type="domain" description="NADP-dependent oxidoreductase" evidence="2">
    <location>
        <begin position="18"/>
        <end position="309"/>
    </location>
</feature>
<evidence type="ECO:0000313" key="3">
    <source>
        <dbReference type="EMBL" id="KLL11321.1"/>
    </source>
</evidence>
<evidence type="ECO:0000259" key="2">
    <source>
        <dbReference type="Pfam" id="PF00248"/>
    </source>
</evidence>
<organism evidence="3 4">
    <name type="scientific">Protofrankia coriariae</name>
    <dbReference type="NCBI Taxonomy" id="1562887"/>
    <lineage>
        <taxon>Bacteria</taxon>
        <taxon>Bacillati</taxon>
        <taxon>Actinomycetota</taxon>
        <taxon>Actinomycetes</taxon>
        <taxon>Frankiales</taxon>
        <taxon>Frankiaceae</taxon>
        <taxon>Protofrankia</taxon>
    </lineage>
</organism>
<dbReference type="Gene3D" id="3.20.20.100">
    <property type="entry name" value="NADP-dependent oxidoreductase domain"/>
    <property type="match status" value="1"/>
</dbReference>
<dbReference type="Pfam" id="PF00248">
    <property type="entry name" value="Aldo_ket_red"/>
    <property type="match status" value="1"/>
</dbReference>
<dbReference type="InterPro" id="IPR036812">
    <property type="entry name" value="NAD(P)_OxRdtase_dom_sf"/>
</dbReference>
<evidence type="ECO:0000313" key="4">
    <source>
        <dbReference type="Proteomes" id="UP000035425"/>
    </source>
</evidence>
<protein>
    <submittedName>
        <fullName evidence="3">Aldo/keto reductase</fullName>
    </submittedName>
</protein>
<dbReference type="PANTHER" id="PTHR43625">
    <property type="entry name" value="AFLATOXIN B1 ALDEHYDE REDUCTASE"/>
    <property type="match status" value="1"/>
</dbReference>
<sequence length="330" mass="35587">MADLPTRYLGKLEVSAQGLGGLGISEFYGPTDDAESLATIRRALDLGVTLLDTADVYGHGHSERLIGQAIAGRRGEVAVATKFGVRRADNGIGQEVRGDREYVREAIDASLTRLGVDHVDLYYLARLDPKVPIEDTVGALAELVEAGKVRYLGLSEVGAGTLRRAHAVHPITALQSEWSVWTRGIEEDVAPTARELGIGIVANAPLGRGFLTGRYRSRDVFGPDDFRFLAQPRLTAENLPHNLALVDRLAAIATERGVTAGQLALAWLAHRGPDVVPIPGTRRQDHLLENLAAVSITLTDEELAAIEAAIPPEEVRGTKLTDFSLQFVDL</sequence>
<keyword evidence="1" id="KW-0560">Oxidoreductase</keyword>
<dbReference type="SUPFAM" id="SSF51430">
    <property type="entry name" value="NAD(P)-linked oxidoreductase"/>
    <property type="match status" value="1"/>
</dbReference>
<proteinExistence type="predicted"/>
<dbReference type="RefSeq" id="WP_047223142.1">
    <property type="nucleotide sequence ID" value="NZ_JWIO01000016.1"/>
</dbReference>
<gene>
    <name evidence="3" type="ORF">FrCorBMG51_11895</name>
</gene>
<comment type="caution">
    <text evidence="3">The sequence shown here is derived from an EMBL/GenBank/DDBJ whole genome shotgun (WGS) entry which is preliminary data.</text>
</comment>
<dbReference type="Proteomes" id="UP000035425">
    <property type="component" value="Unassembled WGS sequence"/>
</dbReference>
<reference evidence="3 4" key="1">
    <citation type="submission" date="2014-12" db="EMBL/GenBank/DDBJ databases">
        <title>Frankia sp. BMG5.1 draft genome.</title>
        <authorList>
            <person name="Gtari M."/>
            <person name="Ghodhbane-Gtari F."/>
            <person name="Nouioui I."/>
            <person name="Ktari A."/>
            <person name="Hezbri K."/>
            <person name="Mimouni W."/>
            <person name="Sbissi I."/>
            <person name="Ayari A."/>
            <person name="Yamanaka T."/>
            <person name="Normand P."/>
            <person name="Tisa L.S."/>
            <person name="Boudabous A."/>
        </authorList>
    </citation>
    <scope>NUCLEOTIDE SEQUENCE [LARGE SCALE GENOMIC DNA]</scope>
    <source>
        <strain evidence="3 4">BMG5.1</strain>
    </source>
</reference>
<dbReference type="InterPro" id="IPR050791">
    <property type="entry name" value="Aldo-Keto_reductase"/>
</dbReference>
<dbReference type="InterPro" id="IPR023210">
    <property type="entry name" value="NADP_OxRdtase_dom"/>
</dbReference>
<keyword evidence="4" id="KW-1185">Reference proteome</keyword>
<dbReference type="CDD" id="cd19076">
    <property type="entry name" value="AKR_AKR13A_13D"/>
    <property type="match status" value="1"/>
</dbReference>